<feature type="region of interest" description="Disordered" evidence="4">
    <location>
        <begin position="124"/>
        <end position="143"/>
    </location>
</feature>
<dbReference type="Gene3D" id="1.10.10.10">
    <property type="entry name" value="Winged helix-like DNA-binding domain superfamily/Winged helix DNA-binding domain"/>
    <property type="match status" value="1"/>
</dbReference>
<dbReference type="Gene3D" id="1.20.120.530">
    <property type="entry name" value="GntR ligand-binding domain-like"/>
    <property type="match status" value="1"/>
</dbReference>
<dbReference type="SMART" id="SM00345">
    <property type="entry name" value="HTH_GNTR"/>
    <property type="match status" value="1"/>
</dbReference>
<dbReference type="Pfam" id="PF00392">
    <property type="entry name" value="GntR"/>
    <property type="match status" value="1"/>
</dbReference>
<comment type="caution">
    <text evidence="6">The sequence shown here is derived from an EMBL/GenBank/DDBJ whole genome shotgun (WGS) entry which is preliminary data.</text>
</comment>
<gene>
    <name evidence="6" type="ORF">MMUR_50730</name>
</gene>
<keyword evidence="2" id="KW-0238">DNA-binding</keyword>
<evidence type="ECO:0000256" key="4">
    <source>
        <dbReference type="SAM" id="MobiDB-lite"/>
    </source>
</evidence>
<dbReference type="PANTHER" id="PTHR43537">
    <property type="entry name" value="TRANSCRIPTIONAL REGULATOR, GNTR FAMILY"/>
    <property type="match status" value="1"/>
</dbReference>
<dbReference type="GO" id="GO:0003677">
    <property type="term" value="F:DNA binding"/>
    <property type="evidence" value="ECO:0007669"/>
    <property type="project" value="UniProtKB-KW"/>
</dbReference>
<dbReference type="Pfam" id="PF07729">
    <property type="entry name" value="FCD"/>
    <property type="match status" value="1"/>
</dbReference>
<dbReference type="SUPFAM" id="SSF46785">
    <property type="entry name" value="Winged helix' DNA-binding domain"/>
    <property type="match status" value="1"/>
</dbReference>
<evidence type="ECO:0000256" key="1">
    <source>
        <dbReference type="ARBA" id="ARBA00023015"/>
    </source>
</evidence>
<proteinExistence type="predicted"/>
<dbReference type="InterPro" id="IPR000524">
    <property type="entry name" value="Tscrpt_reg_HTH_GntR"/>
</dbReference>
<dbReference type="SMART" id="SM00895">
    <property type="entry name" value="FCD"/>
    <property type="match status" value="1"/>
</dbReference>
<evidence type="ECO:0000313" key="7">
    <source>
        <dbReference type="Proteomes" id="UP000465241"/>
    </source>
</evidence>
<evidence type="ECO:0000259" key="5">
    <source>
        <dbReference type="PROSITE" id="PS50949"/>
    </source>
</evidence>
<reference evidence="6 7" key="1">
    <citation type="journal article" date="2019" name="Emerg. Microbes Infect.">
        <title>Comprehensive subspecies identification of 175 nontuberculous mycobacteria species based on 7547 genomic profiles.</title>
        <authorList>
            <person name="Matsumoto Y."/>
            <person name="Kinjo T."/>
            <person name="Motooka D."/>
            <person name="Nabeya D."/>
            <person name="Jung N."/>
            <person name="Uechi K."/>
            <person name="Horii T."/>
            <person name="Iida T."/>
            <person name="Fujita J."/>
            <person name="Nakamura S."/>
        </authorList>
    </citation>
    <scope>NUCLEOTIDE SEQUENCE [LARGE SCALE GENOMIC DNA]</scope>
    <source>
        <strain evidence="6 7">JCM 13392</strain>
    </source>
</reference>
<feature type="domain" description="HTH gntR-type" evidence="5">
    <location>
        <begin position="7"/>
        <end position="74"/>
    </location>
</feature>
<dbReference type="InterPro" id="IPR008920">
    <property type="entry name" value="TF_FadR/GntR_C"/>
</dbReference>
<name>A0A7I9WUS7_9MYCO</name>
<dbReference type="InterPro" id="IPR036388">
    <property type="entry name" value="WH-like_DNA-bd_sf"/>
</dbReference>
<keyword evidence="7" id="KW-1185">Reference proteome</keyword>
<accession>A0A7I9WUS7</accession>
<dbReference type="EMBL" id="BLKT01000003">
    <property type="protein sequence ID" value="GFG60937.1"/>
    <property type="molecule type" value="Genomic_DNA"/>
</dbReference>
<dbReference type="AlphaFoldDB" id="A0A7I9WUS7"/>
<dbReference type="PANTHER" id="PTHR43537:SF5">
    <property type="entry name" value="UXU OPERON TRANSCRIPTIONAL REGULATOR"/>
    <property type="match status" value="1"/>
</dbReference>
<dbReference type="SUPFAM" id="SSF48008">
    <property type="entry name" value="GntR ligand-binding domain-like"/>
    <property type="match status" value="1"/>
</dbReference>
<evidence type="ECO:0000256" key="3">
    <source>
        <dbReference type="ARBA" id="ARBA00023163"/>
    </source>
</evidence>
<organism evidence="6 7">
    <name type="scientific">Mycolicibacterium murale</name>
    <dbReference type="NCBI Taxonomy" id="182220"/>
    <lineage>
        <taxon>Bacteria</taxon>
        <taxon>Bacillati</taxon>
        <taxon>Actinomycetota</taxon>
        <taxon>Actinomycetes</taxon>
        <taxon>Mycobacteriales</taxon>
        <taxon>Mycobacteriaceae</taxon>
        <taxon>Mycolicibacterium</taxon>
    </lineage>
</organism>
<dbReference type="RefSeq" id="WP_193490859.1">
    <property type="nucleotide sequence ID" value="NZ_BAAAMC010000010.1"/>
</dbReference>
<keyword evidence="3" id="KW-0804">Transcription</keyword>
<dbReference type="InterPro" id="IPR036390">
    <property type="entry name" value="WH_DNA-bd_sf"/>
</dbReference>
<sequence length="239" mass="26338">MTSATDRPAADHIVSSLQHRILTGEIEVGSWLRHSALAEEYGTSRTPVREALLVLASRGIVTIERNRGAQVNGLSARDIRELGDVRATLEGLAAELAADRITDIQTEALLASLEDYEKTAARIAARSPKARSSGRSGGDAGRWAESNESFHRIILEAAGNRNLTETLELIHSKLPNNTAYVAYVNSSRLLERNVKEHRKIGRAIADHDGDAARRAMTEHVRNSIEAVVRWAEDRHQVRN</sequence>
<dbReference type="Proteomes" id="UP000465241">
    <property type="component" value="Unassembled WGS sequence"/>
</dbReference>
<dbReference type="CDD" id="cd07377">
    <property type="entry name" value="WHTH_GntR"/>
    <property type="match status" value="1"/>
</dbReference>
<dbReference type="GO" id="GO:0003700">
    <property type="term" value="F:DNA-binding transcription factor activity"/>
    <property type="evidence" value="ECO:0007669"/>
    <property type="project" value="InterPro"/>
</dbReference>
<keyword evidence="1" id="KW-0805">Transcription regulation</keyword>
<dbReference type="PROSITE" id="PS50949">
    <property type="entry name" value="HTH_GNTR"/>
    <property type="match status" value="1"/>
</dbReference>
<dbReference type="InterPro" id="IPR011711">
    <property type="entry name" value="GntR_C"/>
</dbReference>
<protein>
    <submittedName>
        <fullName evidence="6">GntR family transcriptional regulator</fullName>
    </submittedName>
</protein>
<evidence type="ECO:0000313" key="6">
    <source>
        <dbReference type="EMBL" id="GFG60937.1"/>
    </source>
</evidence>
<evidence type="ECO:0000256" key="2">
    <source>
        <dbReference type="ARBA" id="ARBA00023125"/>
    </source>
</evidence>